<feature type="compositionally biased region" description="Polar residues" evidence="4">
    <location>
        <begin position="1"/>
        <end position="16"/>
    </location>
</feature>
<feature type="region of interest" description="Disordered" evidence="4">
    <location>
        <begin position="1"/>
        <end position="35"/>
    </location>
</feature>
<evidence type="ECO:0000259" key="6">
    <source>
        <dbReference type="PROSITE" id="PS50026"/>
    </source>
</evidence>
<dbReference type="Pfam" id="PF13918">
    <property type="entry name" value="PLDc_3"/>
    <property type="match status" value="1"/>
</dbReference>
<dbReference type="InterPro" id="IPR032803">
    <property type="entry name" value="PLDc_3"/>
</dbReference>
<feature type="domain" description="PLD phosphodiesterase" evidence="7">
    <location>
        <begin position="211"/>
        <end position="238"/>
    </location>
</feature>
<evidence type="ECO:0000256" key="1">
    <source>
        <dbReference type="ARBA" id="ARBA00008664"/>
    </source>
</evidence>
<evidence type="ECO:0000256" key="4">
    <source>
        <dbReference type="SAM" id="MobiDB-lite"/>
    </source>
</evidence>
<gene>
    <name evidence="9" type="ORF">QR680_001901</name>
</gene>
<dbReference type="InterPro" id="IPR050874">
    <property type="entry name" value="Diverse_PLD-related"/>
</dbReference>
<feature type="region of interest" description="Disordered" evidence="4">
    <location>
        <begin position="630"/>
        <end position="654"/>
    </location>
</feature>
<dbReference type="SUPFAM" id="SSF56024">
    <property type="entry name" value="Phospholipase D/nuclease"/>
    <property type="match status" value="2"/>
</dbReference>
<sequence length="858" mass="97170">MSETTSISSSKPQDSVSAPEKRCSPSKEKRKRHFSGSTVEKAWQPSIITVLAFLIIPSLALFLAISTSTTLRKAASNYRRTLPDSDKCYQTCSLDVTESIPENLTFNGHIPPATFEAWSELISSAKTDLLIAAYKSSLRGKHVFGAESQEFSVLGESIYDLILKAGLERDLNVRMIENYPPKDKGDNEDGISLQESGAVNRRYLNFRKLLGAGTMHSKFLVSDNKHIYLGSANLDWRSLNQKMELGVFMRNCPCVADELTALFESYWQMSFLNNRKEIEKAKKRLRPALYNMEKPLIVRHKSTDTRIYVASSPKSLNSVGRTWDLDSIVHALDTASSHADIHVMDYFPMFIYSKPRRYWSVIDDAIRRAILRGIKVRMLVAALHYPTIGIRFLNSLESLQGINANTSIEIKIFKVPTSDDAKSVMRRERRTHNKFLVTDDHAIIGTSNWSGDYFEGGSTGVALVVQQSPNGEQPFIQELREIFERDWTSSYTHKLKHYYEECILTKTASFCEEDKDPSLLAKGSNIASDSLKTYTLSAPLNDGQWHKIIVSLQGNRIDLSENCHQLLSKEDDELHFRSVHHPRVYVGQQAHHHNKFQGKMREFSADSSNPVPIRCPNLDLMLDNFVSTKTETPHEGEQEQAVDSAPDQPTSSATENINWNEHVSFMEDQIKQVKLMLQGVDNRLKKVELHQRGCQIAGKIISFGEKQQDPLNCTECQCSSTGELFCNPIGCPKLECAHPVLSPGKCCPECHNQCFYNGQHYEHGHEFWPKQCVRCFCSNGRMDCQFRRAEHCPVLSCTEQETPANQCCPVCTNIDHCAENNPCDRNAICENDTYGAKCKCKESNRNEEENTVKQELFP</sequence>
<evidence type="ECO:0000313" key="9">
    <source>
        <dbReference type="EMBL" id="KAK0396894.1"/>
    </source>
</evidence>
<dbReference type="Gene3D" id="6.20.200.20">
    <property type="match status" value="2"/>
</dbReference>
<dbReference type="CDD" id="cd09107">
    <property type="entry name" value="PLDc_vPLD3_4_5_like_2"/>
    <property type="match status" value="1"/>
</dbReference>
<keyword evidence="3" id="KW-0245">EGF-like domain</keyword>
<dbReference type="GO" id="GO:0003824">
    <property type="term" value="F:catalytic activity"/>
    <property type="evidence" value="ECO:0007669"/>
    <property type="project" value="InterPro"/>
</dbReference>
<keyword evidence="10" id="KW-1185">Reference proteome</keyword>
<dbReference type="InterPro" id="IPR001736">
    <property type="entry name" value="PLipase_D/transphosphatidylase"/>
</dbReference>
<dbReference type="PANTHER" id="PTHR10185">
    <property type="entry name" value="PHOSPHOLIPASE D - RELATED"/>
    <property type="match status" value="1"/>
</dbReference>
<dbReference type="CDD" id="cd09106">
    <property type="entry name" value="PLDc_vPLD3_4_5_like_1"/>
    <property type="match status" value="1"/>
</dbReference>
<protein>
    <recommendedName>
        <fullName evidence="11">PLD phosphodiesterase domain-containing protein</fullName>
    </recommendedName>
</protein>
<name>A0AA39H2E8_9BILA</name>
<evidence type="ECO:0000256" key="5">
    <source>
        <dbReference type="SAM" id="Phobius"/>
    </source>
</evidence>
<dbReference type="PROSITE" id="PS01208">
    <property type="entry name" value="VWFC_1"/>
    <property type="match status" value="1"/>
</dbReference>
<reference evidence="9" key="1">
    <citation type="submission" date="2023-06" db="EMBL/GenBank/DDBJ databases">
        <title>Genomic analysis of the entomopathogenic nematode Steinernema hermaphroditum.</title>
        <authorList>
            <person name="Schwarz E.M."/>
            <person name="Heppert J.K."/>
            <person name="Baniya A."/>
            <person name="Schwartz H.T."/>
            <person name="Tan C.-H."/>
            <person name="Antoshechkin I."/>
            <person name="Sternberg P.W."/>
            <person name="Goodrich-Blair H."/>
            <person name="Dillman A.R."/>
        </authorList>
    </citation>
    <scope>NUCLEOTIDE SEQUENCE</scope>
    <source>
        <strain evidence="9">PS9179</strain>
        <tissue evidence="9">Whole animal</tissue>
    </source>
</reference>
<evidence type="ECO:0008006" key="11">
    <source>
        <dbReference type="Google" id="ProtNLM"/>
    </source>
</evidence>
<dbReference type="CDD" id="cd00054">
    <property type="entry name" value="EGF_CA"/>
    <property type="match status" value="1"/>
</dbReference>
<dbReference type="PROSITE" id="PS50026">
    <property type="entry name" value="EGF_3"/>
    <property type="match status" value="1"/>
</dbReference>
<dbReference type="Proteomes" id="UP001175271">
    <property type="component" value="Unassembled WGS sequence"/>
</dbReference>
<feature type="domain" description="EGF-like" evidence="6">
    <location>
        <begin position="813"/>
        <end position="847"/>
    </location>
</feature>
<feature type="transmembrane region" description="Helical" evidence="5">
    <location>
        <begin position="42"/>
        <end position="65"/>
    </location>
</feature>
<keyword evidence="5" id="KW-0472">Membrane</keyword>
<comment type="caution">
    <text evidence="9">The sequence shown here is derived from an EMBL/GenBank/DDBJ whole genome shotgun (WGS) entry which is preliminary data.</text>
</comment>
<dbReference type="InterPro" id="IPR001007">
    <property type="entry name" value="VWF_dom"/>
</dbReference>
<dbReference type="PANTHER" id="PTHR10185:SF25">
    <property type="entry name" value="PLD PHOSPHODIESTERASE DOMAIN-CONTAINING PROTEIN"/>
    <property type="match status" value="1"/>
</dbReference>
<feature type="domain" description="PLD phosphodiesterase" evidence="7">
    <location>
        <begin position="427"/>
        <end position="453"/>
    </location>
</feature>
<dbReference type="PROSITE" id="PS50184">
    <property type="entry name" value="VWFC_2"/>
    <property type="match status" value="2"/>
</dbReference>
<dbReference type="SMART" id="SM00214">
    <property type="entry name" value="VWC"/>
    <property type="match status" value="2"/>
</dbReference>
<feature type="domain" description="VWFC" evidence="8">
    <location>
        <begin position="692"/>
        <end position="751"/>
    </location>
</feature>
<dbReference type="PROSITE" id="PS50035">
    <property type="entry name" value="PLD"/>
    <property type="match status" value="2"/>
</dbReference>
<dbReference type="SMART" id="SM00155">
    <property type="entry name" value="PLDc"/>
    <property type="match status" value="2"/>
</dbReference>
<dbReference type="AlphaFoldDB" id="A0AA39H2E8"/>
<organism evidence="9 10">
    <name type="scientific">Steinernema hermaphroditum</name>
    <dbReference type="NCBI Taxonomy" id="289476"/>
    <lineage>
        <taxon>Eukaryota</taxon>
        <taxon>Metazoa</taxon>
        <taxon>Ecdysozoa</taxon>
        <taxon>Nematoda</taxon>
        <taxon>Chromadorea</taxon>
        <taxon>Rhabditida</taxon>
        <taxon>Tylenchina</taxon>
        <taxon>Panagrolaimomorpha</taxon>
        <taxon>Strongyloidoidea</taxon>
        <taxon>Steinernematidae</taxon>
        <taxon>Steinernema</taxon>
    </lineage>
</organism>
<dbReference type="Gene3D" id="2.60.120.200">
    <property type="match status" value="1"/>
</dbReference>
<dbReference type="InterPro" id="IPR000742">
    <property type="entry name" value="EGF"/>
</dbReference>
<keyword evidence="5" id="KW-1133">Transmembrane helix</keyword>
<evidence type="ECO:0000313" key="10">
    <source>
        <dbReference type="Proteomes" id="UP001175271"/>
    </source>
</evidence>
<dbReference type="Gene3D" id="3.30.870.10">
    <property type="entry name" value="Endonuclease Chain A"/>
    <property type="match status" value="2"/>
</dbReference>
<evidence type="ECO:0000259" key="7">
    <source>
        <dbReference type="PROSITE" id="PS50035"/>
    </source>
</evidence>
<proteinExistence type="inferred from homology"/>
<keyword evidence="5" id="KW-0812">Transmembrane</keyword>
<evidence type="ECO:0000256" key="2">
    <source>
        <dbReference type="ARBA" id="ARBA00023157"/>
    </source>
</evidence>
<dbReference type="EMBL" id="JAUCMV010000005">
    <property type="protein sequence ID" value="KAK0396894.1"/>
    <property type="molecule type" value="Genomic_DNA"/>
</dbReference>
<evidence type="ECO:0000259" key="8">
    <source>
        <dbReference type="PROSITE" id="PS50184"/>
    </source>
</evidence>
<comment type="similarity">
    <text evidence="1">Belongs to the phospholipase D family.</text>
</comment>
<dbReference type="Pfam" id="PF23334">
    <property type="entry name" value="VWC2L_2nd"/>
    <property type="match status" value="2"/>
</dbReference>
<dbReference type="SUPFAM" id="SSF49899">
    <property type="entry name" value="Concanavalin A-like lectins/glucanases"/>
    <property type="match status" value="1"/>
</dbReference>
<dbReference type="SUPFAM" id="SSF57603">
    <property type="entry name" value="FnI-like domain"/>
    <property type="match status" value="2"/>
</dbReference>
<accession>A0AA39H2E8</accession>
<feature type="domain" description="VWFC" evidence="8">
    <location>
        <begin position="752"/>
        <end position="812"/>
    </location>
</feature>
<comment type="caution">
    <text evidence="3">Lacks conserved residue(s) required for the propagation of feature annotation.</text>
</comment>
<keyword evidence="2" id="KW-1015">Disulfide bond</keyword>
<evidence type="ECO:0000256" key="3">
    <source>
        <dbReference type="PROSITE-ProRule" id="PRU00076"/>
    </source>
</evidence>
<dbReference type="InterPro" id="IPR013320">
    <property type="entry name" value="ConA-like_dom_sf"/>
</dbReference>